<dbReference type="EMBL" id="JACRSQ010000018">
    <property type="protein sequence ID" value="MBC8544273.1"/>
    <property type="molecule type" value="Genomic_DNA"/>
</dbReference>
<evidence type="ECO:0000313" key="2">
    <source>
        <dbReference type="Proteomes" id="UP000657006"/>
    </source>
</evidence>
<protein>
    <submittedName>
        <fullName evidence="1">Cof-type HAD-IIB family hydrolase</fullName>
    </submittedName>
</protein>
<dbReference type="AlphaFoldDB" id="A0A926DUP9"/>
<dbReference type="GO" id="GO:0000287">
    <property type="term" value="F:magnesium ion binding"/>
    <property type="evidence" value="ECO:0007669"/>
    <property type="project" value="TreeGrafter"/>
</dbReference>
<evidence type="ECO:0000313" key="1">
    <source>
        <dbReference type="EMBL" id="MBC8544273.1"/>
    </source>
</evidence>
<dbReference type="InterPro" id="IPR000150">
    <property type="entry name" value="Cof"/>
</dbReference>
<organism evidence="1 2">
    <name type="scientific">Bianquea renquensis</name>
    <dbReference type="NCBI Taxonomy" id="2763661"/>
    <lineage>
        <taxon>Bacteria</taxon>
        <taxon>Bacillati</taxon>
        <taxon>Bacillota</taxon>
        <taxon>Clostridia</taxon>
        <taxon>Eubacteriales</taxon>
        <taxon>Bianqueaceae</taxon>
        <taxon>Bianquea</taxon>
    </lineage>
</organism>
<keyword evidence="1" id="KW-0378">Hydrolase</keyword>
<dbReference type="Proteomes" id="UP000657006">
    <property type="component" value="Unassembled WGS sequence"/>
</dbReference>
<dbReference type="Gene3D" id="3.40.50.1000">
    <property type="entry name" value="HAD superfamily/HAD-like"/>
    <property type="match status" value="1"/>
</dbReference>
<dbReference type="Pfam" id="PF08282">
    <property type="entry name" value="Hydrolase_3"/>
    <property type="match status" value="1"/>
</dbReference>
<dbReference type="PANTHER" id="PTHR10000">
    <property type="entry name" value="PHOSPHOSERINE PHOSPHATASE"/>
    <property type="match status" value="1"/>
</dbReference>
<dbReference type="SUPFAM" id="SSF56784">
    <property type="entry name" value="HAD-like"/>
    <property type="match status" value="1"/>
</dbReference>
<dbReference type="SFLD" id="SFLDG01140">
    <property type="entry name" value="C2.B:_Phosphomannomutase_and_P"/>
    <property type="match status" value="1"/>
</dbReference>
<dbReference type="InterPro" id="IPR006379">
    <property type="entry name" value="HAD-SF_hydro_IIB"/>
</dbReference>
<reference evidence="1" key="1">
    <citation type="submission" date="2020-08" db="EMBL/GenBank/DDBJ databases">
        <title>Genome public.</title>
        <authorList>
            <person name="Liu C."/>
            <person name="Sun Q."/>
        </authorList>
    </citation>
    <scope>NUCLEOTIDE SEQUENCE</scope>
    <source>
        <strain evidence="1">NSJ-32</strain>
    </source>
</reference>
<dbReference type="GO" id="GO:0016791">
    <property type="term" value="F:phosphatase activity"/>
    <property type="evidence" value="ECO:0007669"/>
    <property type="project" value="TreeGrafter"/>
</dbReference>
<dbReference type="Gene3D" id="3.30.1240.10">
    <property type="match status" value="1"/>
</dbReference>
<accession>A0A926DUP9</accession>
<proteinExistence type="predicted"/>
<dbReference type="GO" id="GO:0005829">
    <property type="term" value="C:cytosol"/>
    <property type="evidence" value="ECO:0007669"/>
    <property type="project" value="TreeGrafter"/>
</dbReference>
<dbReference type="SFLD" id="SFLDS00003">
    <property type="entry name" value="Haloacid_Dehalogenase"/>
    <property type="match status" value="1"/>
</dbReference>
<dbReference type="RefSeq" id="WP_177714642.1">
    <property type="nucleotide sequence ID" value="NZ_JACRSQ010000018.1"/>
</dbReference>
<name>A0A926DUP9_9FIRM</name>
<comment type="caution">
    <text evidence="1">The sequence shown here is derived from an EMBL/GenBank/DDBJ whole genome shotgun (WGS) entry which is preliminary data.</text>
</comment>
<gene>
    <name evidence="1" type="ORF">H8730_12060</name>
</gene>
<keyword evidence="2" id="KW-1185">Reference proteome</keyword>
<dbReference type="InterPro" id="IPR036412">
    <property type="entry name" value="HAD-like_sf"/>
</dbReference>
<dbReference type="NCBIfam" id="TIGR00099">
    <property type="entry name" value="Cof-subfamily"/>
    <property type="match status" value="1"/>
</dbReference>
<sequence>MVEKTYKAIGVDLDETLLDTEKRISATNRACIGQAREHNCRIIVCSGRAPAAMRRYIDELGPWDKEDVYIALNGCMMFKAATHEAVEANFFPYEYAADFIEIARRNQSSLNLHLYRDDEYYVERRDETTDVYEARTGTEAKLVSDLHEVVDERLLKLVFITKSPQGLRMVQNNIGSALPAEVKGFISSSTKAPYLYEVVPSNINKGIAMERAVHRLSLGMEDVICIGDSYNDIPMIQRAGLGVAVANAEDPIKESADYVTKRTNDQDAVTEVIKRFILVE</sequence>
<dbReference type="PANTHER" id="PTHR10000:SF8">
    <property type="entry name" value="HAD SUPERFAMILY HYDROLASE-LIKE, TYPE 3"/>
    <property type="match status" value="1"/>
</dbReference>
<dbReference type="InterPro" id="IPR023214">
    <property type="entry name" value="HAD_sf"/>
</dbReference>
<dbReference type="NCBIfam" id="TIGR01484">
    <property type="entry name" value="HAD-SF-IIB"/>
    <property type="match status" value="1"/>
</dbReference>